<dbReference type="RefSeq" id="WP_169494719.1">
    <property type="nucleotide sequence ID" value="NZ_JABBGM010000010.1"/>
</dbReference>
<feature type="domain" description="Phasin" evidence="2">
    <location>
        <begin position="144"/>
        <end position="241"/>
    </location>
</feature>
<feature type="region of interest" description="Disordered" evidence="1">
    <location>
        <begin position="23"/>
        <end position="64"/>
    </location>
</feature>
<feature type="compositionally biased region" description="Low complexity" evidence="1">
    <location>
        <begin position="23"/>
        <end position="33"/>
    </location>
</feature>
<evidence type="ECO:0000256" key="1">
    <source>
        <dbReference type="SAM" id="MobiDB-lite"/>
    </source>
</evidence>
<dbReference type="Pfam" id="PF09361">
    <property type="entry name" value="Phasin_2"/>
    <property type="match status" value="1"/>
</dbReference>
<comment type="caution">
    <text evidence="3">The sequence shown here is derived from an EMBL/GenBank/DDBJ whole genome shotgun (WGS) entry which is preliminary data.</text>
</comment>
<evidence type="ECO:0000313" key="4">
    <source>
        <dbReference type="Proteomes" id="UP000583556"/>
    </source>
</evidence>
<evidence type="ECO:0000313" key="3">
    <source>
        <dbReference type="EMBL" id="NML95516.1"/>
    </source>
</evidence>
<keyword evidence="4" id="KW-1185">Reference proteome</keyword>
<dbReference type="AlphaFoldDB" id="A0A7Y0BS25"/>
<gene>
    <name evidence="3" type="ORF">HHL27_17720</name>
</gene>
<dbReference type="Proteomes" id="UP000583556">
    <property type="component" value="Unassembled WGS sequence"/>
</dbReference>
<name>A0A7Y0BS25_9SPHN</name>
<dbReference type="InterPro" id="IPR018968">
    <property type="entry name" value="Phasin"/>
</dbReference>
<dbReference type="EMBL" id="JABBGM010000010">
    <property type="protein sequence ID" value="NML95516.1"/>
    <property type="molecule type" value="Genomic_DNA"/>
</dbReference>
<feature type="region of interest" description="Disordered" evidence="1">
    <location>
        <begin position="95"/>
        <end position="116"/>
    </location>
</feature>
<accession>A0A7Y0BS25</accession>
<sequence>MADEVKQDAPSLEVPTDAVAEAAAVSEPSVVDAMPPVPAPTKAAPAKRGPGKVGAAPAKRAKPKAPAAIVAAAPVTAAPVVSEIPEAPIPVMKSVKPAAASRKTKSPAPRKEQFKMTTPTEFTEKFQSSFKDASEKAKAAFGDMGAFAKGNVEAIVESSKILATGLQEMGKGYVTESKSAMETLTAELKDLTTVKSPTEFFEKQTALLRKQFDAAVAVSSKNSEAMLKLANEAFQPISTRVSLAVEKMKQAA</sequence>
<organism evidence="3 4">
    <name type="scientific">Novosphingobium olei</name>
    <dbReference type="NCBI Taxonomy" id="2728851"/>
    <lineage>
        <taxon>Bacteria</taxon>
        <taxon>Pseudomonadati</taxon>
        <taxon>Pseudomonadota</taxon>
        <taxon>Alphaproteobacteria</taxon>
        <taxon>Sphingomonadales</taxon>
        <taxon>Sphingomonadaceae</taxon>
        <taxon>Novosphingobium</taxon>
    </lineage>
</organism>
<feature type="compositionally biased region" description="Low complexity" evidence="1">
    <location>
        <begin position="40"/>
        <end position="64"/>
    </location>
</feature>
<dbReference type="NCBIfam" id="TIGR01841">
    <property type="entry name" value="phasin"/>
    <property type="match status" value="1"/>
</dbReference>
<evidence type="ECO:0000259" key="2">
    <source>
        <dbReference type="Pfam" id="PF09361"/>
    </source>
</evidence>
<protein>
    <submittedName>
        <fullName evidence="3">Phasin family protein</fullName>
    </submittedName>
</protein>
<proteinExistence type="predicted"/>
<dbReference type="InterPro" id="IPR010127">
    <property type="entry name" value="Phasin_subfam-1"/>
</dbReference>
<reference evidence="3 4" key="1">
    <citation type="submission" date="2020-04" db="EMBL/GenBank/DDBJ databases">
        <title>Novosphingobium sp. TW-4 isolated from soil.</title>
        <authorList>
            <person name="Dahal R.H."/>
            <person name="Chaudhary D.K."/>
        </authorList>
    </citation>
    <scope>NUCLEOTIDE SEQUENCE [LARGE SCALE GENOMIC DNA]</scope>
    <source>
        <strain evidence="3 4">TW-4</strain>
    </source>
</reference>